<name>A0A2G2YID0_CAPAN</name>
<comment type="caution">
    <text evidence="1">The sequence shown here is derived from an EMBL/GenBank/DDBJ whole genome shotgun (WGS) entry which is preliminary data.</text>
</comment>
<proteinExistence type="predicted"/>
<keyword evidence="2" id="KW-1185">Reference proteome</keyword>
<sequence>MNARNTKNKGKDGNTKGCWTCGGPYLAKSYSNHERVNAIFFGNMNQGGGEEAVTTLANPLDLPLNQISLLNVVGDSSKLFATLIKIEIKVDGNRMIEMVDTVATHTFVDAKVAAKYGLKLKKSPSFVQMMNSKEQAIIGMTYDVHMLIGSCTGKHNLMAIPLGDYEVILGIDFLRKFWFIPFPHLDGVMIMDEANPIKLDVKVGVPDCAAEPLRQYTDVMPPELHKELQLRREIDHKIELLPGSIAPAQIPYIMTPKELVELRKQLNELLDADLIQPSKAPYGAPILF</sequence>
<dbReference type="EMBL" id="AYRZ02000010">
    <property type="protein sequence ID" value="PHT69504.1"/>
    <property type="molecule type" value="Genomic_DNA"/>
</dbReference>
<dbReference type="OMA" id="MIMDEAN"/>
<reference evidence="1 2" key="2">
    <citation type="journal article" date="2017" name="Genome Biol.">
        <title>New reference genome sequences of hot pepper reveal the massive evolution of plant disease-resistance genes by retroduplication.</title>
        <authorList>
            <person name="Kim S."/>
            <person name="Park J."/>
            <person name="Yeom S.I."/>
            <person name="Kim Y.M."/>
            <person name="Seo E."/>
            <person name="Kim K.T."/>
            <person name="Kim M.S."/>
            <person name="Lee J.M."/>
            <person name="Cheong K."/>
            <person name="Shin H.S."/>
            <person name="Kim S.B."/>
            <person name="Han K."/>
            <person name="Lee J."/>
            <person name="Park M."/>
            <person name="Lee H.A."/>
            <person name="Lee H.Y."/>
            <person name="Lee Y."/>
            <person name="Oh S."/>
            <person name="Lee J.H."/>
            <person name="Choi E."/>
            <person name="Choi E."/>
            <person name="Lee S.E."/>
            <person name="Jeon J."/>
            <person name="Kim H."/>
            <person name="Choi G."/>
            <person name="Song H."/>
            <person name="Lee J."/>
            <person name="Lee S.C."/>
            <person name="Kwon J.K."/>
            <person name="Lee H.Y."/>
            <person name="Koo N."/>
            <person name="Hong Y."/>
            <person name="Kim R.W."/>
            <person name="Kang W.H."/>
            <person name="Huh J.H."/>
            <person name="Kang B.C."/>
            <person name="Yang T.J."/>
            <person name="Lee Y.H."/>
            <person name="Bennetzen J.L."/>
            <person name="Choi D."/>
        </authorList>
    </citation>
    <scope>NUCLEOTIDE SEQUENCE [LARGE SCALE GENOMIC DNA]</scope>
    <source>
        <strain evidence="2">cv. CM334</strain>
    </source>
</reference>
<dbReference type="Gene3D" id="3.10.10.10">
    <property type="entry name" value="HIV Type 1 Reverse Transcriptase, subunit A, domain 1"/>
    <property type="match status" value="1"/>
</dbReference>
<dbReference type="AlphaFoldDB" id="A0A2G2YID0"/>
<gene>
    <name evidence="1" type="ORF">T459_24608</name>
</gene>
<dbReference type="Pfam" id="PF13975">
    <property type="entry name" value="gag-asp_proteas"/>
    <property type="match status" value="1"/>
</dbReference>
<evidence type="ECO:0000313" key="1">
    <source>
        <dbReference type="EMBL" id="PHT69504.1"/>
    </source>
</evidence>
<reference evidence="1 2" key="1">
    <citation type="journal article" date="2014" name="Nat. Genet.">
        <title>Genome sequence of the hot pepper provides insights into the evolution of pungency in Capsicum species.</title>
        <authorList>
            <person name="Kim S."/>
            <person name="Park M."/>
            <person name="Yeom S.I."/>
            <person name="Kim Y.M."/>
            <person name="Lee J.M."/>
            <person name="Lee H.A."/>
            <person name="Seo E."/>
            <person name="Choi J."/>
            <person name="Cheong K."/>
            <person name="Kim K.T."/>
            <person name="Jung K."/>
            <person name="Lee G.W."/>
            <person name="Oh S.K."/>
            <person name="Bae C."/>
            <person name="Kim S.B."/>
            <person name="Lee H.Y."/>
            <person name="Kim S.Y."/>
            <person name="Kim M.S."/>
            <person name="Kang B.C."/>
            <person name="Jo Y.D."/>
            <person name="Yang H.B."/>
            <person name="Jeong H.J."/>
            <person name="Kang W.H."/>
            <person name="Kwon J.K."/>
            <person name="Shin C."/>
            <person name="Lim J.Y."/>
            <person name="Park J.H."/>
            <person name="Huh J.H."/>
            <person name="Kim J.S."/>
            <person name="Kim B.D."/>
            <person name="Cohen O."/>
            <person name="Paran I."/>
            <person name="Suh M.C."/>
            <person name="Lee S.B."/>
            <person name="Kim Y.K."/>
            <person name="Shin Y."/>
            <person name="Noh S.J."/>
            <person name="Park J."/>
            <person name="Seo Y.S."/>
            <person name="Kwon S.Y."/>
            <person name="Kim H.A."/>
            <person name="Park J.M."/>
            <person name="Kim H.J."/>
            <person name="Choi S.B."/>
            <person name="Bosland P.W."/>
            <person name="Reeves G."/>
            <person name="Jo S.H."/>
            <person name="Lee B.W."/>
            <person name="Cho H.T."/>
            <person name="Choi H.S."/>
            <person name="Lee M.S."/>
            <person name="Yu Y."/>
            <person name="Do Choi Y."/>
            <person name="Park B.S."/>
            <person name="van Deynze A."/>
            <person name="Ashrafi H."/>
            <person name="Hill T."/>
            <person name="Kim W.T."/>
            <person name="Pai H.S."/>
            <person name="Ahn H.K."/>
            <person name="Yeam I."/>
            <person name="Giovannoni J.J."/>
            <person name="Rose J.K."/>
            <person name="Sorensen I."/>
            <person name="Lee S.J."/>
            <person name="Kim R.W."/>
            <person name="Choi I.Y."/>
            <person name="Choi B.S."/>
            <person name="Lim J.S."/>
            <person name="Lee Y.H."/>
            <person name="Choi D."/>
        </authorList>
    </citation>
    <scope>NUCLEOTIDE SEQUENCE [LARGE SCALE GENOMIC DNA]</scope>
    <source>
        <strain evidence="2">cv. CM334</strain>
    </source>
</reference>
<accession>A0A2G2YID0</accession>
<dbReference type="InterPro" id="IPR032567">
    <property type="entry name" value="RTL1-rel"/>
</dbReference>
<dbReference type="InterPro" id="IPR043502">
    <property type="entry name" value="DNA/RNA_pol_sf"/>
</dbReference>
<dbReference type="Gene3D" id="2.40.70.10">
    <property type="entry name" value="Acid Proteases"/>
    <property type="match status" value="1"/>
</dbReference>
<dbReference type="SUPFAM" id="SSF56672">
    <property type="entry name" value="DNA/RNA polymerases"/>
    <property type="match status" value="1"/>
</dbReference>
<dbReference type="PANTHER" id="PTHR15503:SF22">
    <property type="entry name" value="TRANSPOSON TY3-I GAG POLYPROTEIN"/>
    <property type="match status" value="1"/>
</dbReference>
<dbReference type="Gramene" id="PHT69504">
    <property type="protein sequence ID" value="PHT69504"/>
    <property type="gene ID" value="T459_24608"/>
</dbReference>
<dbReference type="SUPFAM" id="SSF50630">
    <property type="entry name" value="Acid proteases"/>
    <property type="match status" value="1"/>
</dbReference>
<dbReference type="Proteomes" id="UP000222542">
    <property type="component" value="Unassembled WGS sequence"/>
</dbReference>
<evidence type="ECO:0000313" key="2">
    <source>
        <dbReference type="Proteomes" id="UP000222542"/>
    </source>
</evidence>
<dbReference type="PANTHER" id="PTHR15503">
    <property type="entry name" value="LDOC1 RELATED"/>
    <property type="match status" value="1"/>
</dbReference>
<dbReference type="InterPro" id="IPR021109">
    <property type="entry name" value="Peptidase_aspartic_dom_sf"/>
</dbReference>
<protein>
    <recommendedName>
        <fullName evidence="3">Aspartic peptidase DDI1-type domain-containing protein</fullName>
    </recommendedName>
</protein>
<evidence type="ECO:0008006" key="3">
    <source>
        <dbReference type="Google" id="ProtNLM"/>
    </source>
</evidence>
<dbReference type="CDD" id="cd00303">
    <property type="entry name" value="retropepsin_like"/>
    <property type="match status" value="1"/>
</dbReference>
<organism evidence="1 2">
    <name type="scientific">Capsicum annuum</name>
    <name type="common">Capsicum pepper</name>
    <dbReference type="NCBI Taxonomy" id="4072"/>
    <lineage>
        <taxon>Eukaryota</taxon>
        <taxon>Viridiplantae</taxon>
        <taxon>Streptophyta</taxon>
        <taxon>Embryophyta</taxon>
        <taxon>Tracheophyta</taxon>
        <taxon>Spermatophyta</taxon>
        <taxon>Magnoliopsida</taxon>
        <taxon>eudicotyledons</taxon>
        <taxon>Gunneridae</taxon>
        <taxon>Pentapetalae</taxon>
        <taxon>asterids</taxon>
        <taxon>lamiids</taxon>
        <taxon>Solanales</taxon>
        <taxon>Solanaceae</taxon>
        <taxon>Solanoideae</taxon>
        <taxon>Capsiceae</taxon>
        <taxon>Capsicum</taxon>
    </lineage>
</organism>